<dbReference type="InterPro" id="IPR029058">
    <property type="entry name" value="AB_hydrolase_fold"/>
</dbReference>
<gene>
    <name evidence="2" type="ORF">GA0070216_1328</name>
</gene>
<sequence>MSSKPEVTVRQHIRDGFVFETRSVVGRVSDAVPVLLVGGAFQRKESWGRLEQFLLEARPVITVDLPGSGSADTLPADYDTDFLVDTLRQGLDELGVTHVDMAVGSYGAMIGYRMAQRHPELVGHLVVLACLTSIPDAIRPAVEHSLTLLREQRMEEFAAATVALFMCPDTDRTVVHRVGVDRILNRRFSTITADEAEKYVQNTLRLMARDHLEPEPAIRTPLLVVTGEHDTYTPPEISRRVARTSPHGVFALIADADHMVHLERPRETADLFLAHFEERPIEELPFVRVCERAGGAPARVSA</sequence>
<accession>A0A1C5AV51</accession>
<dbReference type="STRING" id="121616.GA0070216_1328"/>
<dbReference type="GO" id="GO:0003824">
    <property type="term" value="F:catalytic activity"/>
    <property type="evidence" value="ECO:0007669"/>
    <property type="project" value="UniProtKB-ARBA"/>
</dbReference>
<feature type="domain" description="AB hydrolase-1" evidence="1">
    <location>
        <begin position="33"/>
        <end position="265"/>
    </location>
</feature>
<evidence type="ECO:0000259" key="1">
    <source>
        <dbReference type="Pfam" id="PF00561"/>
    </source>
</evidence>
<protein>
    <submittedName>
        <fullName evidence="2">Pimeloyl-ACP methyl ester carboxylesterase</fullName>
    </submittedName>
</protein>
<dbReference type="Pfam" id="PF00561">
    <property type="entry name" value="Abhydrolase_1"/>
    <property type="match status" value="1"/>
</dbReference>
<dbReference type="PRINTS" id="PR00111">
    <property type="entry name" value="ABHYDROLASE"/>
</dbReference>
<organism evidence="2 3">
    <name type="scientific">Micromonospora matsumotoense</name>
    <dbReference type="NCBI Taxonomy" id="121616"/>
    <lineage>
        <taxon>Bacteria</taxon>
        <taxon>Bacillati</taxon>
        <taxon>Actinomycetota</taxon>
        <taxon>Actinomycetes</taxon>
        <taxon>Micromonosporales</taxon>
        <taxon>Micromonosporaceae</taxon>
        <taxon>Micromonospora</taxon>
    </lineage>
</organism>
<evidence type="ECO:0000313" key="3">
    <source>
        <dbReference type="Proteomes" id="UP000198797"/>
    </source>
</evidence>
<reference evidence="3" key="1">
    <citation type="submission" date="2016-06" db="EMBL/GenBank/DDBJ databases">
        <authorList>
            <person name="Varghese N."/>
            <person name="Submissions Spin"/>
        </authorList>
    </citation>
    <scope>NUCLEOTIDE SEQUENCE [LARGE SCALE GENOMIC DNA]</scope>
    <source>
        <strain evidence="3">DSM 44100</strain>
    </source>
</reference>
<dbReference type="Gene3D" id="3.40.50.1820">
    <property type="entry name" value="alpha/beta hydrolase"/>
    <property type="match status" value="1"/>
</dbReference>
<proteinExistence type="predicted"/>
<evidence type="ECO:0000313" key="2">
    <source>
        <dbReference type="EMBL" id="SCF49105.1"/>
    </source>
</evidence>
<keyword evidence="3" id="KW-1185">Reference proteome</keyword>
<dbReference type="EMBL" id="FMCU01000032">
    <property type="protein sequence ID" value="SCF49105.1"/>
    <property type="molecule type" value="Genomic_DNA"/>
</dbReference>
<name>A0A1C5AV51_9ACTN</name>
<dbReference type="SUPFAM" id="SSF53474">
    <property type="entry name" value="alpha/beta-Hydrolases"/>
    <property type="match status" value="1"/>
</dbReference>
<dbReference type="Proteomes" id="UP000198797">
    <property type="component" value="Unassembled WGS sequence"/>
</dbReference>
<dbReference type="InterPro" id="IPR050266">
    <property type="entry name" value="AB_hydrolase_sf"/>
</dbReference>
<dbReference type="PANTHER" id="PTHR43798">
    <property type="entry name" value="MONOACYLGLYCEROL LIPASE"/>
    <property type="match status" value="1"/>
</dbReference>
<dbReference type="InterPro" id="IPR000073">
    <property type="entry name" value="AB_hydrolase_1"/>
</dbReference>
<dbReference type="AlphaFoldDB" id="A0A1C5AV51"/>